<sequence length="146" mass="16157">MKGSHANRQDGQQMGERQIQRLISRLRGVDAPYTFEEGVKIGVGGDCPGVVGGERETISMAVDVSFWSETHGVLCKLTLVLITSDAVDVVQSMSCQGPAKLSPQAIADLMWTREHLTTQSARRWRFWHGLLLAGHPGNWMPMLIKQ</sequence>
<organism evidence="1 2">
    <name type="scientific">Strongylus vulgaris</name>
    <name type="common">Blood worm</name>
    <dbReference type="NCBI Taxonomy" id="40348"/>
    <lineage>
        <taxon>Eukaryota</taxon>
        <taxon>Metazoa</taxon>
        <taxon>Ecdysozoa</taxon>
        <taxon>Nematoda</taxon>
        <taxon>Chromadorea</taxon>
        <taxon>Rhabditida</taxon>
        <taxon>Rhabditina</taxon>
        <taxon>Rhabditomorpha</taxon>
        <taxon>Strongyloidea</taxon>
        <taxon>Strongylidae</taxon>
        <taxon>Strongylus</taxon>
    </lineage>
</organism>
<proteinExistence type="predicted"/>
<dbReference type="EMBL" id="UYYB01129025">
    <property type="protein sequence ID" value="VDM84282.1"/>
    <property type="molecule type" value="Genomic_DNA"/>
</dbReference>
<reference evidence="1 2" key="1">
    <citation type="submission" date="2018-11" db="EMBL/GenBank/DDBJ databases">
        <authorList>
            <consortium name="Pathogen Informatics"/>
        </authorList>
    </citation>
    <scope>NUCLEOTIDE SEQUENCE [LARGE SCALE GENOMIC DNA]</scope>
</reference>
<dbReference type="Proteomes" id="UP000270094">
    <property type="component" value="Unassembled WGS sequence"/>
</dbReference>
<gene>
    <name evidence="1" type="ORF">SVUK_LOCUS19280</name>
</gene>
<dbReference type="AlphaFoldDB" id="A0A3P7LYQ2"/>
<name>A0A3P7LYQ2_STRVU</name>
<accession>A0A3P7LYQ2</accession>
<evidence type="ECO:0000313" key="2">
    <source>
        <dbReference type="Proteomes" id="UP000270094"/>
    </source>
</evidence>
<protein>
    <submittedName>
        <fullName evidence="1">Uncharacterized protein</fullName>
    </submittedName>
</protein>
<evidence type="ECO:0000313" key="1">
    <source>
        <dbReference type="EMBL" id="VDM84282.1"/>
    </source>
</evidence>
<keyword evidence="2" id="KW-1185">Reference proteome</keyword>